<evidence type="ECO:0008006" key="4">
    <source>
        <dbReference type="Google" id="ProtNLM"/>
    </source>
</evidence>
<name>A0A5C3PMG1_9APHY</name>
<organism evidence="2 3">
    <name type="scientific">Polyporus arcularius HHB13444</name>
    <dbReference type="NCBI Taxonomy" id="1314778"/>
    <lineage>
        <taxon>Eukaryota</taxon>
        <taxon>Fungi</taxon>
        <taxon>Dikarya</taxon>
        <taxon>Basidiomycota</taxon>
        <taxon>Agaricomycotina</taxon>
        <taxon>Agaricomycetes</taxon>
        <taxon>Polyporales</taxon>
        <taxon>Polyporaceae</taxon>
        <taxon>Polyporus</taxon>
    </lineage>
</organism>
<feature type="chain" id="PRO_5022934779" description="Secreted protein" evidence="1">
    <location>
        <begin position="30"/>
        <end position="109"/>
    </location>
</feature>
<evidence type="ECO:0000256" key="1">
    <source>
        <dbReference type="SAM" id="SignalP"/>
    </source>
</evidence>
<accession>A0A5C3PMG1</accession>
<dbReference type="InParanoid" id="A0A5C3PMG1"/>
<gene>
    <name evidence="2" type="ORF">K466DRAFT_380814</name>
</gene>
<reference evidence="2 3" key="1">
    <citation type="journal article" date="2019" name="Nat. Ecol. Evol.">
        <title>Megaphylogeny resolves global patterns of mushroom evolution.</title>
        <authorList>
            <person name="Varga T."/>
            <person name="Krizsan K."/>
            <person name="Foldi C."/>
            <person name="Dima B."/>
            <person name="Sanchez-Garcia M."/>
            <person name="Sanchez-Ramirez S."/>
            <person name="Szollosi G.J."/>
            <person name="Szarkandi J.G."/>
            <person name="Papp V."/>
            <person name="Albert L."/>
            <person name="Andreopoulos W."/>
            <person name="Angelini C."/>
            <person name="Antonin V."/>
            <person name="Barry K.W."/>
            <person name="Bougher N.L."/>
            <person name="Buchanan P."/>
            <person name="Buyck B."/>
            <person name="Bense V."/>
            <person name="Catcheside P."/>
            <person name="Chovatia M."/>
            <person name="Cooper J."/>
            <person name="Damon W."/>
            <person name="Desjardin D."/>
            <person name="Finy P."/>
            <person name="Geml J."/>
            <person name="Haridas S."/>
            <person name="Hughes K."/>
            <person name="Justo A."/>
            <person name="Karasinski D."/>
            <person name="Kautmanova I."/>
            <person name="Kiss B."/>
            <person name="Kocsube S."/>
            <person name="Kotiranta H."/>
            <person name="LaButti K.M."/>
            <person name="Lechner B.E."/>
            <person name="Liimatainen K."/>
            <person name="Lipzen A."/>
            <person name="Lukacs Z."/>
            <person name="Mihaltcheva S."/>
            <person name="Morgado L.N."/>
            <person name="Niskanen T."/>
            <person name="Noordeloos M.E."/>
            <person name="Ohm R.A."/>
            <person name="Ortiz-Santana B."/>
            <person name="Ovrebo C."/>
            <person name="Racz N."/>
            <person name="Riley R."/>
            <person name="Savchenko A."/>
            <person name="Shiryaev A."/>
            <person name="Soop K."/>
            <person name="Spirin V."/>
            <person name="Szebenyi C."/>
            <person name="Tomsovsky M."/>
            <person name="Tulloss R.E."/>
            <person name="Uehling J."/>
            <person name="Grigoriev I.V."/>
            <person name="Vagvolgyi C."/>
            <person name="Papp T."/>
            <person name="Martin F.M."/>
            <person name="Miettinen O."/>
            <person name="Hibbett D.S."/>
            <person name="Nagy L.G."/>
        </authorList>
    </citation>
    <scope>NUCLEOTIDE SEQUENCE [LARGE SCALE GENOMIC DNA]</scope>
    <source>
        <strain evidence="2 3">HHB13444</strain>
    </source>
</reference>
<protein>
    <recommendedName>
        <fullName evidence="4">Secreted protein</fullName>
    </recommendedName>
</protein>
<evidence type="ECO:0000313" key="2">
    <source>
        <dbReference type="EMBL" id="TFK90521.1"/>
    </source>
</evidence>
<dbReference type="Proteomes" id="UP000308197">
    <property type="component" value="Unassembled WGS sequence"/>
</dbReference>
<evidence type="ECO:0000313" key="3">
    <source>
        <dbReference type="Proteomes" id="UP000308197"/>
    </source>
</evidence>
<dbReference type="AlphaFoldDB" id="A0A5C3PMG1"/>
<dbReference type="EMBL" id="ML211043">
    <property type="protein sequence ID" value="TFK90521.1"/>
    <property type="molecule type" value="Genomic_DNA"/>
</dbReference>
<keyword evidence="3" id="KW-1185">Reference proteome</keyword>
<proteinExistence type="predicted"/>
<keyword evidence="1" id="KW-0732">Signal</keyword>
<sequence length="109" mass="12445">MMCFYCWLLQGSVTVCFQVSLVQLAIVRGLSDVDVILTPSGFQPYTRTYQCYLDIVGKQIPPGHPMYLRILGCRYMPVVSCPYHIAECSIYLRLELRWPPSESVAATFE</sequence>
<feature type="signal peptide" evidence="1">
    <location>
        <begin position="1"/>
        <end position="29"/>
    </location>
</feature>